<accession>A0A212KXY3</accession>
<gene>
    <name evidence="1" type="ORF">KL86PLE_10054</name>
</gene>
<protein>
    <submittedName>
        <fullName evidence="1">Uncharacterized protein</fullName>
    </submittedName>
</protein>
<evidence type="ECO:0000313" key="1">
    <source>
        <dbReference type="EMBL" id="SCM70142.1"/>
    </source>
</evidence>
<sequence length="369" mass="41236">MRHPVTRATAMSGKREAGADLAWARQAQGIVEEPAVVAAHVAEPVGDEAPCAVFELALFPVGFRAAMKTEQHFGDGAIAGTGAMGVECPQDQDMSVACLLWQRVMPRTGRTSVDRPPEAQHGLGSQFQERIQRQDNRIGDRMLGRRGVQPEAVLMAERPPMTVPSAVLVGHPDQDGEIGQAERYRKAVIHRRWRRTKLERVWLQCGCPEEHRAVGRQVWIGREIATPNGRQRQLLPPHLAVEVRWHADSRDGSPRLGADIPKRSRKRKCFGHGHRRPASANWNLAWRHLVYETPASGAGRRNVSNYRFNGELALPDMLIAQSDRPQKVRSQIVFEREPGTARRAADVFHQLRLADPQSRIGANSDQRLS</sequence>
<organism evidence="1">
    <name type="scientific">uncultured Pleomorphomonas sp</name>
    <dbReference type="NCBI Taxonomy" id="442121"/>
    <lineage>
        <taxon>Bacteria</taxon>
        <taxon>Pseudomonadati</taxon>
        <taxon>Pseudomonadota</taxon>
        <taxon>Alphaproteobacteria</taxon>
        <taxon>Hyphomicrobiales</taxon>
        <taxon>Pleomorphomonadaceae</taxon>
        <taxon>Pleomorphomonas</taxon>
        <taxon>environmental samples</taxon>
    </lineage>
</organism>
<name>A0A212KXY3_9HYPH</name>
<dbReference type="EMBL" id="FMJD01000001">
    <property type="protein sequence ID" value="SCM70142.1"/>
    <property type="molecule type" value="Genomic_DNA"/>
</dbReference>
<reference evidence="1" key="1">
    <citation type="submission" date="2016-08" db="EMBL/GenBank/DDBJ databases">
        <authorList>
            <person name="Seilhamer J.J."/>
        </authorList>
    </citation>
    <scope>NUCLEOTIDE SEQUENCE</scope>
    <source>
        <strain evidence="1">86</strain>
    </source>
</reference>
<dbReference type="AlphaFoldDB" id="A0A212KXY3"/>
<proteinExistence type="predicted"/>